<evidence type="ECO:0000313" key="4">
    <source>
        <dbReference type="Proteomes" id="UP001501470"/>
    </source>
</evidence>
<keyword evidence="4" id="KW-1185">Reference proteome</keyword>
<comment type="caution">
    <text evidence="3">The sequence shown here is derived from an EMBL/GenBank/DDBJ whole genome shotgun (WGS) entry which is preliminary data.</text>
</comment>
<reference evidence="3 4" key="1">
    <citation type="journal article" date="2019" name="Int. J. Syst. Evol. Microbiol.">
        <title>The Global Catalogue of Microorganisms (GCM) 10K type strain sequencing project: providing services to taxonomists for standard genome sequencing and annotation.</title>
        <authorList>
            <consortium name="The Broad Institute Genomics Platform"/>
            <consortium name="The Broad Institute Genome Sequencing Center for Infectious Disease"/>
            <person name="Wu L."/>
            <person name="Ma J."/>
        </authorList>
    </citation>
    <scope>NUCLEOTIDE SEQUENCE [LARGE SCALE GENOMIC DNA]</scope>
    <source>
        <strain evidence="3 4">JCM 15933</strain>
    </source>
</reference>
<dbReference type="Gene3D" id="3.50.50.60">
    <property type="entry name" value="FAD/NAD(P)-binding domain"/>
    <property type="match status" value="1"/>
</dbReference>
<feature type="domain" description="FAD dependent oxidoreductase" evidence="2">
    <location>
        <begin position="6"/>
        <end position="344"/>
    </location>
</feature>
<dbReference type="Proteomes" id="UP001501470">
    <property type="component" value="Unassembled WGS sequence"/>
</dbReference>
<organism evidence="3 4">
    <name type="scientific">Dactylosporangium maewongense</name>
    <dbReference type="NCBI Taxonomy" id="634393"/>
    <lineage>
        <taxon>Bacteria</taxon>
        <taxon>Bacillati</taxon>
        <taxon>Actinomycetota</taxon>
        <taxon>Actinomycetes</taxon>
        <taxon>Micromonosporales</taxon>
        <taxon>Micromonosporaceae</taxon>
        <taxon>Dactylosporangium</taxon>
    </lineage>
</organism>
<dbReference type="PANTHER" id="PTHR13847">
    <property type="entry name" value="SARCOSINE DEHYDROGENASE-RELATED"/>
    <property type="match status" value="1"/>
</dbReference>
<dbReference type="RefSeq" id="WP_344505546.1">
    <property type="nucleotide sequence ID" value="NZ_BAAAQD010000012.1"/>
</dbReference>
<gene>
    <name evidence="3" type="ORF">GCM10009827_059260</name>
</gene>
<evidence type="ECO:0000313" key="3">
    <source>
        <dbReference type="EMBL" id="GAA1533342.1"/>
    </source>
</evidence>
<name>A0ABN2B429_9ACTN</name>
<evidence type="ECO:0000259" key="2">
    <source>
        <dbReference type="Pfam" id="PF01266"/>
    </source>
</evidence>
<sequence>MGFHEVGIVGAGVHGLSAAYHLARRGVSTVVFERGTRAAGPTGRASGVVRSYYTNRFLAEVARDSTAVLADFADQVGGESGYVRTGGLYLHGPDDLADVLRTGGDHEILTDDLAARFSYLNLDGTAIGVWEERAGYADPYRTALGYAAAAVRHGATLLEHAAVRVVDEGPRSVRVVLADRSRHEVGRLLVAAGPWTGPLLAQVGVTLPLTAERHVVAGLAHPPEAAPHAVPYVLIDVQHGYYSRPAGAHRFLLGALAPTATTDPDDYSPDVTGAEFAWLAARAARRAPVRARAAADRSWASLYDVSPDWQPVTGRVTDRVHVDAGTSGHGFKLAPVWGEHVARLLTGDADQRLEQFSPDRFAAGSALAAGFGAARILG</sequence>
<dbReference type="InterPro" id="IPR006076">
    <property type="entry name" value="FAD-dep_OxRdtase"/>
</dbReference>
<dbReference type="Pfam" id="PF01266">
    <property type="entry name" value="DAO"/>
    <property type="match status" value="1"/>
</dbReference>
<protein>
    <submittedName>
        <fullName evidence="3">FAD-binding oxidoreductase</fullName>
    </submittedName>
</protein>
<evidence type="ECO:0000256" key="1">
    <source>
        <dbReference type="ARBA" id="ARBA00023002"/>
    </source>
</evidence>
<dbReference type="EMBL" id="BAAAQD010000012">
    <property type="protein sequence ID" value="GAA1533342.1"/>
    <property type="molecule type" value="Genomic_DNA"/>
</dbReference>
<proteinExistence type="predicted"/>
<dbReference type="PANTHER" id="PTHR13847:SF287">
    <property type="entry name" value="FAD-DEPENDENT OXIDOREDUCTASE DOMAIN-CONTAINING PROTEIN 1"/>
    <property type="match status" value="1"/>
</dbReference>
<accession>A0ABN2B429</accession>
<dbReference type="Gene3D" id="3.30.9.10">
    <property type="entry name" value="D-Amino Acid Oxidase, subunit A, domain 2"/>
    <property type="match status" value="1"/>
</dbReference>
<dbReference type="SUPFAM" id="SSF51905">
    <property type="entry name" value="FAD/NAD(P)-binding domain"/>
    <property type="match status" value="1"/>
</dbReference>
<dbReference type="InterPro" id="IPR036188">
    <property type="entry name" value="FAD/NAD-bd_sf"/>
</dbReference>
<keyword evidence="1" id="KW-0560">Oxidoreductase</keyword>